<proteinExistence type="inferred from homology"/>
<organism evidence="5 6">
    <name type="scientific">Pseudomonas tohonis</name>
    <dbReference type="NCBI Taxonomy" id="2725477"/>
    <lineage>
        <taxon>Bacteria</taxon>
        <taxon>Pseudomonadati</taxon>
        <taxon>Pseudomonadota</taxon>
        <taxon>Gammaproteobacteria</taxon>
        <taxon>Pseudomonadales</taxon>
        <taxon>Pseudomonadaceae</taxon>
        <taxon>Pseudomonas</taxon>
    </lineage>
</organism>
<evidence type="ECO:0000256" key="2">
    <source>
        <dbReference type="ARBA" id="ARBA00022679"/>
    </source>
</evidence>
<keyword evidence="2" id="KW-0808">Transferase</keyword>
<comment type="caution">
    <text evidence="5">The sequence shown here is derived from an EMBL/GenBank/DDBJ whole genome shotgun (WGS) entry which is preliminary data.</text>
</comment>
<sequence length="304" mass="32954">MRIACLGECMVELAATPLRRGFGGDTLNTALYLARLLAGTPHRVEYLSALGDAPLSEQMLHAWAEEGIDTRRVARLPGHRPGLYLVEVDALGERRFHYWRGESAARRWFAGAIALEDWLARPRLDMLYLSGISLALFPPPRREALLAALADFRAEGGRIGFDSNYRAELWSVEEARPVHQRMLSLTDIALLTLDDECRLHGPHEARAAADRALQLGCAEVVIKRGAAACLVATADQRIEVPALPVPRVVDSCAAGDAFAAGYLAGRTLRRSPAVSAEDGHRLAAAVIGHPGAIIPRCAMPTAFA</sequence>
<keyword evidence="3" id="KW-0418">Kinase</keyword>
<dbReference type="Proteomes" id="UP001054892">
    <property type="component" value="Unassembled WGS sequence"/>
</dbReference>
<dbReference type="InterPro" id="IPR002173">
    <property type="entry name" value="Carboh/pur_kinase_PfkB_CS"/>
</dbReference>
<reference evidence="5 6" key="1">
    <citation type="submission" date="2021-12" db="EMBL/GenBank/DDBJ databases">
        <title>Characterization of novel class B3 metallo-beta-lactamase from novel Pseudomonas species.</title>
        <authorList>
            <person name="Yamada K."/>
            <person name="Aoki K."/>
            <person name="Ishii Y."/>
        </authorList>
    </citation>
    <scope>NUCLEOTIDE SEQUENCE [LARGE SCALE GENOMIC DNA]</scope>
    <source>
        <strain evidence="5 6">TUM20286</strain>
    </source>
</reference>
<evidence type="ECO:0000256" key="1">
    <source>
        <dbReference type="ARBA" id="ARBA00010688"/>
    </source>
</evidence>
<dbReference type="InterPro" id="IPR050306">
    <property type="entry name" value="PfkB_Carbo_kinase"/>
</dbReference>
<protein>
    <submittedName>
        <fullName evidence="5">Ketodeoxygluconokinase</fullName>
    </submittedName>
</protein>
<evidence type="ECO:0000313" key="5">
    <source>
        <dbReference type="EMBL" id="GJN55705.1"/>
    </source>
</evidence>
<dbReference type="PANTHER" id="PTHR43085">
    <property type="entry name" value="HEXOKINASE FAMILY MEMBER"/>
    <property type="match status" value="1"/>
</dbReference>
<dbReference type="PROSITE" id="PS00584">
    <property type="entry name" value="PFKB_KINASES_2"/>
    <property type="match status" value="1"/>
</dbReference>
<dbReference type="CDD" id="cd01166">
    <property type="entry name" value="KdgK"/>
    <property type="match status" value="1"/>
</dbReference>
<dbReference type="EMBL" id="BQKM01000020">
    <property type="protein sequence ID" value="GJN55705.1"/>
    <property type="molecule type" value="Genomic_DNA"/>
</dbReference>
<evidence type="ECO:0000256" key="3">
    <source>
        <dbReference type="ARBA" id="ARBA00022777"/>
    </source>
</evidence>
<dbReference type="Gene3D" id="3.40.1190.20">
    <property type="match status" value="1"/>
</dbReference>
<dbReference type="InterPro" id="IPR029056">
    <property type="entry name" value="Ribokinase-like"/>
</dbReference>
<evidence type="ECO:0000313" key="6">
    <source>
        <dbReference type="Proteomes" id="UP001054892"/>
    </source>
</evidence>
<dbReference type="InterPro" id="IPR011611">
    <property type="entry name" value="PfkB_dom"/>
</dbReference>
<feature type="domain" description="Carbohydrate kinase PfkB" evidence="4">
    <location>
        <begin position="3"/>
        <end position="295"/>
    </location>
</feature>
<evidence type="ECO:0000259" key="4">
    <source>
        <dbReference type="Pfam" id="PF00294"/>
    </source>
</evidence>
<dbReference type="SUPFAM" id="SSF53613">
    <property type="entry name" value="Ribokinase-like"/>
    <property type="match status" value="1"/>
</dbReference>
<dbReference type="RefSeq" id="WP_173178387.1">
    <property type="nucleotide sequence ID" value="NZ_AP023189.1"/>
</dbReference>
<dbReference type="Pfam" id="PF00294">
    <property type="entry name" value="PfkB"/>
    <property type="match status" value="1"/>
</dbReference>
<name>A0ABQ4W8K0_9PSED</name>
<comment type="similarity">
    <text evidence="1">Belongs to the carbohydrate kinase PfkB family.</text>
</comment>
<accession>A0ABQ4W8K0</accession>
<dbReference type="PANTHER" id="PTHR43085:SF15">
    <property type="entry name" value="2-DEHYDRO-3-DEOXYGLUCONOKINASE"/>
    <property type="match status" value="1"/>
</dbReference>
<keyword evidence="6" id="KW-1185">Reference proteome</keyword>
<gene>
    <name evidence="5" type="ORF">TUM20286_54570</name>
</gene>